<keyword evidence="2" id="KW-1185">Reference proteome</keyword>
<name>A0ABQ9XRF0_9EUKA</name>
<gene>
    <name evidence="1" type="ORF">BLNAU_10924</name>
</gene>
<evidence type="ECO:0000313" key="2">
    <source>
        <dbReference type="Proteomes" id="UP001281761"/>
    </source>
</evidence>
<reference evidence="1 2" key="1">
    <citation type="journal article" date="2022" name="bioRxiv">
        <title>Genomics of Preaxostyla Flagellates Illuminates Evolutionary Transitions and the Path Towards Mitochondrial Loss.</title>
        <authorList>
            <person name="Novak L.V.F."/>
            <person name="Treitli S.C."/>
            <person name="Pyrih J."/>
            <person name="Halakuc P."/>
            <person name="Pipaliya S.V."/>
            <person name="Vacek V."/>
            <person name="Brzon O."/>
            <person name="Soukal P."/>
            <person name="Eme L."/>
            <person name="Dacks J.B."/>
            <person name="Karnkowska A."/>
            <person name="Elias M."/>
            <person name="Hampl V."/>
        </authorList>
    </citation>
    <scope>NUCLEOTIDE SEQUENCE [LARGE SCALE GENOMIC DNA]</scope>
    <source>
        <strain evidence="1">NAU3</strain>
        <tissue evidence="1">Gut</tissue>
    </source>
</reference>
<sequence>MNVDRNSTIPQVDNGKAKQTNFIEVCFDQISGDNETLRPIMLNTLLALAAESGWALSTILGVEYIKPLEEYCEKTQPCDVPLAIIALFTQNNRNAATRSFLQLFKVPSAPTDTSSELVPFAGWLCRRLAEYVTKMKSLFPESSPSDGTISTLSTTLPSESPLLNGNTILIDNDCVPLLKSTIIIFLDLLKQQKSDSISVLTFGANLLEENLVERVMDTSKPMTVPTTHGDFHLFLIWAISHLIWVPTGITKDREEQKRIRKLQFDRVLTPAKHYLQYILQREEFIPKTVSRDQDLPHQITFLLSQTFILERDLFEVGEIVETGREEWEVGWLVEKTEENELGEKLTKIREGDVRIKKDEKARLKKRVERQREAGHEDALEGWLTRRDNETGYALLEIIEIVSGESEMNVRY</sequence>
<organism evidence="1 2">
    <name type="scientific">Blattamonas nauphoetae</name>
    <dbReference type="NCBI Taxonomy" id="2049346"/>
    <lineage>
        <taxon>Eukaryota</taxon>
        <taxon>Metamonada</taxon>
        <taxon>Preaxostyla</taxon>
        <taxon>Oxymonadida</taxon>
        <taxon>Blattamonas</taxon>
    </lineage>
</organism>
<protein>
    <submittedName>
        <fullName evidence="1">Uncharacterized protein</fullName>
    </submittedName>
</protein>
<proteinExistence type="predicted"/>
<dbReference type="Proteomes" id="UP001281761">
    <property type="component" value="Unassembled WGS sequence"/>
</dbReference>
<accession>A0ABQ9XRF0</accession>
<dbReference type="EMBL" id="JARBJD010000082">
    <property type="protein sequence ID" value="KAK2954107.1"/>
    <property type="molecule type" value="Genomic_DNA"/>
</dbReference>
<evidence type="ECO:0000313" key="1">
    <source>
        <dbReference type="EMBL" id="KAK2954107.1"/>
    </source>
</evidence>
<comment type="caution">
    <text evidence="1">The sequence shown here is derived from an EMBL/GenBank/DDBJ whole genome shotgun (WGS) entry which is preliminary data.</text>
</comment>